<dbReference type="Proteomes" id="UP000275395">
    <property type="component" value="Unassembled WGS sequence"/>
</dbReference>
<dbReference type="AlphaFoldDB" id="A0A3L6ZHY9"/>
<dbReference type="InterPro" id="IPR010310">
    <property type="entry name" value="T7SS_ESAT-6-like"/>
</dbReference>
<organism evidence="2 3">
    <name type="scientific">Mycetocola reblochoni</name>
    <dbReference type="NCBI Taxonomy" id="331618"/>
    <lineage>
        <taxon>Bacteria</taxon>
        <taxon>Bacillati</taxon>
        <taxon>Actinomycetota</taxon>
        <taxon>Actinomycetes</taxon>
        <taxon>Micrococcales</taxon>
        <taxon>Microbacteriaceae</taxon>
        <taxon>Mycetocola</taxon>
    </lineage>
</organism>
<reference evidence="2 3" key="1">
    <citation type="submission" date="2018-10" db="EMBL/GenBank/DDBJ databases">
        <authorList>
            <person name="Li J."/>
        </authorList>
    </citation>
    <scope>NUCLEOTIDE SEQUENCE [LARGE SCALE GENOMIC DNA]</scope>
    <source>
        <strain evidence="2 3">JCM 30549</strain>
    </source>
</reference>
<dbReference type="Gene3D" id="1.10.287.1060">
    <property type="entry name" value="ESAT-6-like"/>
    <property type="match status" value="1"/>
</dbReference>
<dbReference type="Pfam" id="PF06013">
    <property type="entry name" value="WXG100"/>
    <property type="match status" value="1"/>
</dbReference>
<dbReference type="SUPFAM" id="SSF140453">
    <property type="entry name" value="EsxAB dimer-like"/>
    <property type="match status" value="1"/>
</dbReference>
<gene>
    <name evidence="2" type="ORF">D9V30_13130</name>
</gene>
<evidence type="ECO:0000313" key="2">
    <source>
        <dbReference type="EMBL" id="RLP67684.1"/>
    </source>
</evidence>
<feature type="compositionally biased region" description="Basic and acidic residues" evidence="1">
    <location>
        <begin position="227"/>
        <end position="237"/>
    </location>
</feature>
<protein>
    <submittedName>
        <fullName evidence="2">WXG100 family type VII secretion target</fullName>
    </submittedName>
</protein>
<sequence length="237" mass="24542">MGPVGHPAQGVPDRDQRAAQPRLAGIRRVRAVDRRHLPLLSSPFAARRRQHEGSVAVVEFKVRVESLADVASLLDGACTVFDTNVTSVDETVSRVVSSGWNGDDSDAFQASWTDWKAQAAALRATLSALSGQLVAASGQYTSTDSGLGGGFVQERGSVGTVSQGISGGVGRRVSAGLVASERPEGDELDEEQRPAASTGLLTGPGVAGQRARGSAPSGRTSPTAEQRAAEQRAAENA</sequence>
<evidence type="ECO:0000313" key="3">
    <source>
        <dbReference type="Proteomes" id="UP000275395"/>
    </source>
</evidence>
<dbReference type="InterPro" id="IPR036689">
    <property type="entry name" value="ESAT-6-like_sf"/>
</dbReference>
<feature type="region of interest" description="Disordered" evidence="1">
    <location>
        <begin position="180"/>
        <end position="237"/>
    </location>
</feature>
<feature type="region of interest" description="Disordered" evidence="1">
    <location>
        <begin position="1"/>
        <end position="22"/>
    </location>
</feature>
<proteinExistence type="predicted"/>
<name>A0A3L6ZHY9_9MICO</name>
<dbReference type="EMBL" id="RCUW01000017">
    <property type="protein sequence ID" value="RLP67684.1"/>
    <property type="molecule type" value="Genomic_DNA"/>
</dbReference>
<comment type="caution">
    <text evidence="2">The sequence shown here is derived from an EMBL/GenBank/DDBJ whole genome shotgun (WGS) entry which is preliminary data.</text>
</comment>
<evidence type="ECO:0000256" key="1">
    <source>
        <dbReference type="SAM" id="MobiDB-lite"/>
    </source>
</evidence>
<accession>A0A3L6ZHY9</accession>